<evidence type="ECO:0000313" key="3">
    <source>
        <dbReference type="Proteomes" id="UP000001940"/>
    </source>
</evidence>
<dbReference type="AlphaFoldDB" id="Q8I4B6"/>
<proteinExistence type="predicted"/>
<dbReference type="GeneID" id="179753"/>
<keyword evidence="1" id="KW-0812">Transmembrane</keyword>
<organism evidence="2 3">
    <name type="scientific">Caenorhabditis elegans</name>
    <dbReference type="NCBI Taxonomy" id="6239"/>
    <lineage>
        <taxon>Eukaryota</taxon>
        <taxon>Metazoa</taxon>
        <taxon>Ecdysozoa</taxon>
        <taxon>Nematoda</taxon>
        <taxon>Chromadorea</taxon>
        <taxon>Rhabditida</taxon>
        <taxon>Rhabditina</taxon>
        <taxon>Rhabditomorpha</taxon>
        <taxon>Rhabditoidea</taxon>
        <taxon>Rhabditidae</taxon>
        <taxon>Peloderinae</taxon>
        <taxon>Caenorhabditis</taxon>
    </lineage>
</organism>
<protein>
    <submittedName>
        <fullName evidence="2">Glucuronosyltransferase</fullName>
    </submittedName>
</protein>
<evidence type="ECO:0000313" key="4">
    <source>
        <dbReference type="WormBase" id="ZC455.6b"/>
    </source>
</evidence>
<dbReference type="UCSC" id="ZC455.6a">
    <property type="organism name" value="c. elegans"/>
</dbReference>
<evidence type="ECO:0000313" key="2">
    <source>
        <dbReference type="EMBL" id="CAD54178.1"/>
    </source>
</evidence>
<dbReference type="SMR" id="Q8I4B6"/>
<dbReference type="HOGENOM" id="CLU_3016189_0_0_1"/>
<dbReference type="Bgee" id="WBGene00013906">
    <property type="expression patterns" value="Expressed in embryo and 3 other cell types or tissues"/>
</dbReference>
<keyword evidence="1" id="KW-0472">Membrane</keyword>
<dbReference type="PeptideAtlas" id="Q8I4B6"/>
<keyword evidence="1" id="KW-1133">Transmembrane helix</keyword>
<dbReference type="CTD" id="179753"/>
<dbReference type="KEGG" id="cel:CELE_ZC455.6"/>
<dbReference type="OrthoDB" id="5835829at2759"/>
<name>Q8I4B6_CAEEL</name>
<dbReference type="AGR" id="WB:WBGene00013906"/>
<dbReference type="WormBase" id="ZC455.6b">
    <property type="protein sequence ID" value="CE32035"/>
    <property type="gene ID" value="WBGene00013906"/>
    <property type="gene designation" value="ugt-5"/>
</dbReference>
<feature type="transmembrane region" description="Helical" evidence="1">
    <location>
        <begin position="6"/>
        <end position="30"/>
    </location>
</feature>
<gene>
    <name evidence="2 4" type="primary">ugt-5</name>
    <name evidence="2" type="ORF">CELE_ZC455.6</name>
    <name evidence="4" type="ORF">ZC455.6</name>
</gene>
<dbReference type="RefSeq" id="NP_001379317.1">
    <property type="nucleotide sequence ID" value="NM_001392632.1"/>
</dbReference>
<dbReference type="EMBL" id="BX284605">
    <property type="protein sequence ID" value="CAD54178.1"/>
    <property type="molecule type" value="Genomic_DNA"/>
</dbReference>
<evidence type="ECO:0000256" key="1">
    <source>
        <dbReference type="SAM" id="Phobius"/>
    </source>
</evidence>
<accession>Q8I4B6</accession>
<dbReference type="ExpressionAtlas" id="Q8I4B6">
    <property type="expression patterns" value="baseline and differential"/>
</dbReference>
<keyword evidence="3" id="KW-1185">Reference proteome</keyword>
<dbReference type="SUPFAM" id="SSF53756">
    <property type="entry name" value="UDP-Glycosyltransferase/glycogen phosphorylase"/>
    <property type="match status" value="1"/>
</dbReference>
<reference evidence="2 3" key="1">
    <citation type="journal article" date="1998" name="Science">
        <title>Genome sequence of the nematode C. elegans: a platform for investigating biology.</title>
        <authorList>
            <consortium name="The C. elegans sequencing consortium"/>
            <person name="Sulson J.E."/>
            <person name="Waterston R."/>
        </authorList>
    </citation>
    <scope>NUCLEOTIDE SEQUENCE [LARGE SCALE GENOMIC DNA]</scope>
    <source>
        <strain evidence="2 3">Bristol N2</strain>
    </source>
</reference>
<dbReference type="Proteomes" id="UP000001940">
    <property type="component" value="Chromosome V"/>
</dbReference>
<sequence length="56" mass="6365">MNIHHVFLIFVLLFIKNVASYNFLVISPVYGFSHMKSMAIIANQLADAGHQVVIQY</sequence>